<dbReference type="AlphaFoldDB" id="A0A1M6LVL5"/>
<evidence type="ECO:0000259" key="7">
    <source>
        <dbReference type="Pfam" id="PF02601"/>
    </source>
</evidence>
<dbReference type="HAMAP" id="MF_00378">
    <property type="entry name" value="Exonuc_7_L"/>
    <property type="match status" value="1"/>
</dbReference>
<keyword evidence="3 5" id="KW-0378">Hydrolase</keyword>
<evidence type="ECO:0000256" key="2">
    <source>
        <dbReference type="ARBA" id="ARBA00022722"/>
    </source>
</evidence>
<comment type="similarity">
    <text evidence="5 6">Belongs to the XseA family.</text>
</comment>
<proteinExistence type="inferred from homology"/>
<organism evidence="9 10">
    <name type="scientific">Anaerotignum lactatifermentans DSM 14214</name>
    <dbReference type="NCBI Taxonomy" id="1121323"/>
    <lineage>
        <taxon>Bacteria</taxon>
        <taxon>Bacillati</taxon>
        <taxon>Bacillota</taxon>
        <taxon>Clostridia</taxon>
        <taxon>Lachnospirales</taxon>
        <taxon>Anaerotignaceae</taxon>
        <taxon>Anaerotignum</taxon>
    </lineage>
</organism>
<dbReference type="InterPro" id="IPR020579">
    <property type="entry name" value="Exonuc_VII_lsu_C"/>
</dbReference>
<comment type="function">
    <text evidence="5">Bidirectionally degrades single-stranded DNA into large acid-insoluble oligonucleotides, which are then degraded further into small acid-soluble oligonucleotides.</text>
</comment>
<dbReference type="RefSeq" id="WP_072848676.1">
    <property type="nucleotide sequence ID" value="NZ_FRAH01000005.1"/>
</dbReference>
<evidence type="ECO:0000313" key="9">
    <source>
        <dbReference type="EMBL" id="SHJ75224.1"/>
    </source>
</evidence>
<keyword evidence="2 5" id="KW-0540">Nuclease</keyword>
<dbReference type="EMBL" id="FRAH01000005">
    <property type="protein sequence ID" value="SHJ75224.1"/>
    <property type="molecule type" value="Genomic_DNA"/>
</dbReference>
<evidence type="ECO:0000313" key="10">
    <source>
        <dbReference type="Proteomes" id="UP000183975"/>
    </source>
</evidence>
<dbReference type="CDD" id="cd04489">
    <property type="entry name" value="ExoVII_LU_OBF"/>
    <property type="match status" value="1"/>
</dbReference>
<reference evidence="9 10" key="1">
    <citation type="submission" date="2016-11" db="EMBL/GenBank/DDBJ databases">
        <authorList>
            <person name="Jaros S."/>
            <person name="Januszkiewicz K."/>
            <person name="Wedrychowicz H."/>
        </authorList>
    </citation>
    <scope>NUCLEOTIDE SEQUENCE [LARGE SCALE GENOMIC DNA]</scope>
    <source>
        <strain evidence="9 10">DSM 14214</strain>
    </source>
</reference>
<protein>
    <recommendedName>
        <fullName evidence="5">Exodeoxyribonuclease 7 large subunit</fullName>
        <ecNumber evidence="5">3.1.11.6</ecNumber>
    </recommendedName>
    <alternativeName>
        <fullName evidence="5">Exodeoxyribonuclease VII large subunit</fullName>
        <shortName evidence="5">Exonuclease VII large subunit</shortName>
    </alternativeName>
</protein>
<feature type="domain" description="OB-fold nucleic acid binding" evidence="8">
    <location>
        <begin position="7"/>
        <end position="100"/>
    </location>
</feature>
<name>A0A1M6LVL5_9FIRM</name>
<dbReference type="GO" id="GO:0005737">
    <property type="term" value="C:cytoplasm"/>
    <property type="evidence" value="ECO:0007669"/>
    <property type="project" value="UniProtKB-SubCell"/>
</dbReference>
<dbReference type="InterPro" id="IPR025824">
    <property type="entry name" value="OB-fold_nuc-bd_dom"/>
</dbReference>
<dbReference type="PANTHER" id="PTHR30008">
    <property type="entry name" value="EXODEOXYRIBONUCLEASE 7 LARGE SUBUNIT"/>
    <property type="match status" value="1"/>
</dbReference>
<comment type="catalytic activity">
    <reaction evidence="5 6">
        <text>Exonucleolytic cleavage in either 5'- to 3'- or 3'- to 5'-direction to yield nucleoside 5'-phosphates.</text>
        <dbReference type="EC" id="3.1.11.6"/>
    </reaction>
</comment>
<feature type="domain" description="Exonuclease VII large subunit C-terminal" evidence="7">
    <location>
        <begin position="125"/>
        <end position="302"/>
    </location>
</feature>
<evidence type="ECO:0000256" key="5">
    <source>
        <dbReference type="HAMAP-Rule" id="MF_00378"/>
    </source>
</evidence>
<evidence type="ECO:0000256" key="4">
    <source>
        <dbReference type="ARBA" id="ARBA00022839"/>
    </source>
</evidence>
<comment type="subcellular location">
    <subcellularLocation>
        <location evidence="5 6">Cytoplasm</location>
    </subcellularLocation>
</comment>
<sequence>MIEPKIFTVGQINRYIRNLLENDFILSSLLVKGEISNFKAHSSGHLYFTLKDASGALSCAMFRQDAAGLPFEPENGMQVVVYGHVSLYEKTGQYQLYAEFLEPLGIGTLQVAFEQLKEKLAAEGLFDGDFKREIPKNPSCIAVITSPTGAAVRDILQIVKRRDPNVKVAIFPTLVQGEQAAVDIVHSLKLVNEWGKADVIILGRGGGSMEDLWCFNDENVARAVFASEIPVISAVGHETDFTITDFVADMRAPTPSAAAELATTPLTERREAFHRLELRLERDVSALLTSCRRRLDLLKSRPVMERPLERIYRTMMDVEETQQRLDKEMTNRLMQRAERWQYLTNRLEAASPLAVMSRGYVMAVASSGKLLTSVKQAEVGDRVTLHLQDGKIETNIQEKEVFTHGEEESHL</sequence>
<keyword evidence="4 5" id="KW-0269">Exonuclease</keyword>
<evidence type="ECO:0000259" key="8">
    <source>
        <dbReference type="Pfam" id="PF13742"/>
    </source>
</evidence>
<dbReference type="GO" id="GO:0008855">
    <property type="term" value="F:exodeoxyribonuclease VII activity"/>
    <property type="evidence" value="ECO:0007669"/>
    <property type="project" value="UniProtKB-UniRule"/>
</dbReference>
<dbReference type="GO" id="GO:0009318">
    <property type="term" value="C:exodeoxyribonuclease VII complex"/>
    <property type="evidence" value="ECO:0007669"/>
    <property type="project" value="UniProtKB-UniRule"/>
</dbReference>
<dbReference type="EC" id="3.1.11.6" evidence="5"/>
<keyword evidence="10" id="KW-1185">Reference proteome</keyword>
<evidence type="ECO:0000256" key="6">
    <source>
        <dbReference type="RuleBase" id="RU004355"/>
    </source>
</evidence>
<dbReference type="Proteomes" id="UP000183975">
    <property type="component" value="Unassembled WGS sequence"/>
</dbReference>
<dbReference type="InterPro" id="IPR003753">
    <property type="entry name" value="Exonuc_VII_L"/>
</dbReference>
<accession>A0A1M6LVL5</accession>
<dbReference type="OrthoDB" id="9802795at2"/>
<keyword evidence="1 5" id="KW-0963">Cytoplasm</keyword>
<dbReference type="Pfam" id="PF13742">
    <property type="entry name" value="tRNA_anti_2"/>
    <property type="match status" value="1"/>
</dbReference>
<dbReference type="GO" id="GO:0006308">
    <property type="term" value="P:DNA catabolic process"/>
    <property type="evidence" value="ECO:0007669"/>
    <property type="project" value="UniProtKB-UniRule"/>
</dbReference>
<evidence type="ECO:0000256" key="3">
    <source>
        <dbReference type="ARBA" id="ARBA00022801"/>
    </source>
</evidence>
<dbReference type="GO" id="GO:0003676">
    <property type="term" value="F:nucleic acid binding"/>
    <property type="evidence" value="ECO:0007669"/>
    <property type="project" value="InterPro"/>
</dbReference>
<dbReference type="Pfam" id="PF02601">
    <property type="entry name" value="Exonuc_VII_L"/>
    <property type="match status" value="1"/>
</dbReference>
<evidence type="ECO:0000256" key="1">
    <source>
        <dbReference type="ARBA" id="ARBA00022490"/>
    </source>
</evidence>
<gene>
    <name evidence="5" type="primary">xseA</name>
    <name evidence="9" type="ORF">SAMN02745138_00443</name>
</gene>
<dbReference type="PANTHER" id="PTHR30008:SF0">
    <property type="entry name" value="EXODEOXYRIBONUCLEASE 7 LARGE SUBUNIT"/>
    <property type="match status" value="1"/>
</dbReference>
<comment type="subunit">
    <text evidence="5">Heterooligomer composed of large and small subunits.</text>
</comment>
<dbReference type="NCBIfam" id="TIGR00237">
    <property type="entry name" value="xseA"/>
    <property type="match status" value="1"/>
</dbReference>